<protein>
    <submittedName>
        <fullName evidence="5">Adenylyltransferase/cytidyltransferase family protein</fullName>
    </submittedName>
</protein>
<dbReference type="Gene3D" id="3.40.50.620">
    <property type="entry name" value="HUPs"/>
    <property type="match status" value="1"/>
</dbReference>
<dbReference type="EMBL" id="JANDXR010000010">
    <property type="protein sequence ID" value="MCP9501741.1"/>
    <property type="molecule type" value="Genomic_DNA"/>
</dbReference>
<dbReference type="Gene3D" id="1.20.1250.20">
    <property type="entry name" value="MFS general substrate transporter like domains"/>
    <property type="match status" value="1"/>
</dbReference>
<comment type="caution">
    <text evidence="5">The sequence shown here is derived from an EMBL/GenBank/DDBJ whole genome shotgun (WGS) entry which is preliminary data.</text>
</comment>
<feature type="domain" description="Cytidyltransferase-like" evidence="4">
    <location>
        <begin position="7"/>
        <end position="115"/>
    </location>
</feature>
<feature type="transmembrane region" description="Helical" evidence="3">
    <location>
        <begin position="420"/>
        <end position="440"/>
    </location>
</feature>
<keyword evidence="5" id="KW-0808">Transferase</keyword>
<dbReference type="InterPro" id="IPR050375">
    <property type="entry name" value="MFS_TsgA-like"/>
</dbReference>
<keyword evidence="5" id="KW-0548">Nucleotidyltransferase</keyword>
<comment type="subcellular location">
    <subcellularLocation>
        <location evidence="1">Cell inner membrane</location>
        <topology evidence="1">Multi-pass membrane protein</topology>
    </subcellularLocation>
</comment>
<evidence type="ECO:0000313" key="6">
    <source>
        <dbReference type="Proteomes" id="UP001206014"/>
    </source>
</evidence>
<name>A0AAW5I0J4_9BACT</name>
<evidence type="ECO:0000256" key="2">
    <source>
        <dbReference type="ARBA" id="ARBA00022475"/>
    </source>
</evidence>
<gene>
    <name evidence="5" type="ORF">NND11_09285</name>
</gene>
<dbReference type="AlphaFoldDB" id="A0AAW5I0J4"/>
<reference evidence="5" key="1">
    <citation type="submission" date="2022-07" db="EMBL/GenBank/DDBJ databases">
        <title>Prevotella copri.</title>
        <authorList>
            <person name="Yang C."/>
        </authorList>
    </citation>
    <scope>NUCLEOTIDE SEQUENCE</scope>
    <source>
        <strain evidence="5">HF88</strain>
    </source>
</reference>
<dbReference type="NCBIfam" id="TIGR00125">
    <property type="entry name" value="cyt_tran_rel"/>
    <property type="match status" value="1"/>
</dbReference>
<dbReference type="SUPFAM" id="SSF52374">
    <property type="entry name" value="Nucleotidylyl transferase"/>
    <property type="match status" value="1"/>
</dbReference>
<dbReference type="Proteomes" id="UP001206014">
    <property type="component" value="Unassembled WGS sequence"/>
</dbReference>
<dbReference type="InterPro" id="IPR004821">
    <property type="entry name" value="Cyt_trans-like"/>
</dbReference>
<dbReference type="InterPro" id="IPR014729">
    <property type="entry name" value="Rossmann-like_a/b/a_fold"/>
</dbReference>
<feature type="transmembrane region" description="Helical" evidence="3">
    <location>
        <begin position="358"/>
        <end position="382"/>
    </location>
</feature>
<evidence type="ECO:0000313" key="5">
    <source>
        <dbReference type="EMBL" id="MCP9501741.1"/>
    </source>
</evidence>
<dbReference type="Pfam" id="PF01467">
    <property type="entry name" value="CTP_transf_like"/>
    <property type="match status" value="1"/>
</dbReference>
<dbReference type="GO" id="GO:0016779">
    <property type="term" value="F:nucleotidyltransferase activity"/>
    <property type="evidence" value="ECO:0007669"/>
    <property type="project" value="UniProtKB-KW"/>
</dbReference>
<dbReference type="InterPro" id="IPR036259">
    <property type="entry name" value="MFS_trans_sf"/>
</dbReference>
<dbReference type="SUPFAM" id="SSF103473">
    <property type="entry name" value="MFS general substrate transporter"/>
    <property type="match status" value="1"/>
</dbReference>
<keyword evidence="3" id="KW-1133">Transmembrane helix</keyword>
<evidence type="ECO:0000256" key="1">
    <source>
        <dbReference type="ARBA" id="ARBA00004429"/>
    </source>
</evidence>
<feature type="transmembrane region" description="Helical" evidence="3">
    <location>
        <begin position="394"/>
        <end position="414"/>
    </location>
</feature>
<keyword evidence="3" id="KW-0472">Membrane</keyword>
<keyword evidence="2" id="KW-1003">Cell membrane</keyword>
<dbReference type="RefSeq" id="WP_234564366.1">
    <property type="nucleotide sequence ID" value="NZ_JAJTTD010000010.1"/>
</dbReference>
<feature type="transmembrane region" description="Helical" evidence="3">
    <location>
        <begin position="328"/>
        <end position="352"/>
    </location>
</feature>
<dbReference type="PANTHER" id="PTHR43702:SF3">
    <property type="entry name" value="PROTEIN TSGA"/>
    <property type="match status" value="1"/>
</dbReference>
<accession>A0AAW5I0J4</accession>
<organism evidence="5 6">
    <name type="scientific">Segatella copri</name>
    <dbReference type="NCBI Taxonomy" id="165179"/>
    <lineage>
        <taxon>Bacteria</taxon>
        <taxon>Pseudomonadati</taxon>
        <taxon>Bacteroidota</taxon>
        <taxon>Bacteroidia</taxon>
        <taxon>Bacteroidales</taxon>
        <taxon>Prevotellaceae</taxon>
        <taxon>Segatella</taxon>
    </lineage>
</organism>
<keyword evidence="3" id="KW-0812">Transmembrane</keyword>
<feature type="transmembrane region" description="Helical" evidence="3">
    <location>
        <begin position="299"/>
        <end position="321"/>
    </location>
</feature>
<evidence type="ECO:0000256" key="3">
    <source>
        <dbReference type="SAM" id="Phobius"/>
    </source>
</evidence>
<dbReference type="PANTHER" id="PTHR43702">
    <property type="entry name" value="L-FUCOSE-PROTON SYMPORTER"/>
    <property type="match status" value="1"/>
</dbReference>
<proteinExistence type="predicted"/>
<sequence length="450" mass="49470">MKKKVFVSGCYDLLHSGHVEFFQQASQYGDLYVGIGSDATYLEYKHRKPMFPQEERLFMVKNIKPVKEAYINEGSGVIDFLPTLDKVKPDVFVVNAEGGSDEKRRICKERGIEYVELQRTPHAGLKARSSSGLKKALLNVSENSAQEAGIPTRLDLAGTWIDQPYVSMYHPGWAITISLEPTFEVRDRCGLSTSTRKMIQKIWPVKLPKMDPEMLARLVFCFENNPERHDGIISGAQDSIGICVPGLVRHYYDNNFWPEKIESTQDEMTLRFLEGHLVMIPIEPRRPGSRINLSQSLNGIGWIVGPLVGGQLLFSGVNIAIPYALVGIFVLAVALVLLICAILTFVATLIVVVCSGTLSLIAFFALYLGESIMFPTIFSLALRDAGTKTKLASSLLIMTIVGGAVAPVIMGYIADTTGCMAIAFLIPLVCYGVIGGYAFSNRSGSSLAKK</sequence>
<dbReference type="GO" id="GO:0005886">
    <property type="term" value="C:plasma membrane"/>
    <property type="evidence" value="ECO:0007669"/>
    <property type="project" value="UniProtKB-SubCell"/>
</dbReference>
<evidence type="ECO:0000259" key="4">
    <source>
        <dbReference type="Pfam" id="PF01467"/>
    </source>
</evidence>